<keyword evidence="4" id="KW-1185">Reference proteome</keyword>
<dbReference type="InterPro" id="IPR005114">
    <property type="entry name" value="Helicase_assoc"/>
</dbReference>
<proteinExistence type="predicted"/>
<dbReference type="Pfam" id="PF03457">
    <property type="entry name" value="HA"/>
    <property type="match status" value="1"/>
</dbReference>
<dbReference type="Gene3D" id="6.10.140.530">
    <property type="match status" value="1"/>
</dbReference>
<evidence type="ECO:0000259" key="2">
    <source>
        <dbReference type="Pfam" id="PF03457"/>
    </source>
</evidence>
<evidence type="ECO:0000256" key="1">
    <source>
        <dbReference type="SAM" id="MobiDB-lite"/>
    </source>
</evidence>
<reference evidence="3 4" key="1">
    <citation type="submission" date="2014-09" db="EMBL/GenBank/DDBJ databases">
        <title>Genome sequence of Sinomonas sp. MUSC 117.</title>
        <authorList>
            <person name="Lee L.-H."/>
        </authorList>
    </citation>
    <scope>NUCLEOTIDE SEQUENCE [LARGE SCALE GENOMIC DNA]</scope>
    <source>
        <strain evidence="3 4">MUSC 117</strain>
    </source>
</reference>
<dbReference type="EMBL" id="JTDL01000109">
    <property type="protein sequence ID" value="KHL02923.1"/>
    <property type="molecule type" value="Genomic_DNA"/>
</dbReference>
<evidence type="ECO:0000313" key="4">
    <source>
        <dbReference type="Proteomes" id="UP000030982"/>
    </source>
</evidence>
<dbReference type="OrthoDB" id="4965491at2"/>
<feature type="domain" description="Helicase-associated" evidence="2">
    <location>
        <begin position="23"/>
        <end position="83"/>
    </location>
</feature>
<gene>
    <name evidence="3" type="ORF">LK10_11005</name>
</gene>
<sequence length="89" mass="10363">MDEVMRQRMAREITGLPEPKQPEDQFARILHALADFHERHDRVPEWNAEEASESWLGAWLEAQRAAERSGTLPESRSRMIEEILGAHWA</sequence>
<protein>
    <recommendedName>
        <fullName evidence="2">Helicase-associated domain-containing protein</fullName>
    </recommendedName>
</protein>
<feature type="region of interest" description="Disordered" evidence="1">
    <location>
        <begin position="1"/>
        <end position="20"/>
    </location>
</feature>
<comment type="caution">
    <text evidence="3">The sequence shown here is derived from an EMBL/GenBank/DDBJ whole genome shotgun (WGS) entry which is preliminary data.</text>
</comment>
<accession>A0A0B2AI59</accession>
<dbReference type="RefSeq" id="WP_043123515.1">
    <property type="nucleotide sequence ID" value="NZ_JTDL01000109.1"/>
</dbReference>
<name>A0A0B2AI59_9MICC</name>
<evidence type="ECO:0000313" key="3">
    <source>
        <dbReference type="EMBL" id="KHL02923.1"/>
    </source>
</evidence>
<dbReference type="AlphaFoldDB" id="A0A0B2AI59"/>
<dbReference type="Proteomes" id="UP000030982">
    <property type="component" value="Unassembled WGS sequence"/>
</dbReference>
<organism evidence="3 4">
    <name type="scientific">Sinomonas humi</name>
    <dbReference type="NCBI Taxonomy" id="1338436"/>
    <lineage>
        <taxon>Bacteria</taxon>
        <taxon>Bacillati</taxon>
        <taxon>Actinomycetota</taxon>
        <taxon>Actinomycetes</taxon>
        <taxon>Micrococcales</taxon>
        <taxon>Micrococcaceae</taxon>
        <taxon>Sinomonas</taxon>
    </lineage>
</organism>
<feature type="compositionally biased region" description="Basic and acidic residues" evidence="1">
    <location>
        <begin position="1"/>
        <end position="11"/>
    </location>
</feature>